<keyword evidence="1" id="KW-0808">Transferase</keyword>
<evidence type="ECO:0000313" key="3">
    <source>
        <dbReference type="Proteomes" id="UP000184290"/>
    </source>
</evidence>
<dbReference type="PANTHER" id="PTHR48207:SF3">
    <property type="entry name" value="SUCCINATE--HYDROXYMETHYLGLUTARATE COA-TRANSFERASE"/>
    <property type="match status" value="1"/>
</dbReference>
<organism evidence="2 3">
    <name type="scientific">Aureimonas altamirensis DSM 21988</name>
    <dbReference type="NCBI Taxonomy" id="1121026"/>
    <lineage>
        <taxon>Bacteria</taxon>
        <taxon>Pseudomonadati</taxon>
        <taxon>Pseudomonadota</taxon>
        <taxon>Alphaproteobacteria</taxon>
        <taxon>Hyphomicrobiales</taxon>
        <taxon>Aurantimonadaceae</taxon>
        <taxon>Aureimonas</taxon>
    </lineage>
</organism>
<protein>
    <submittedName>
        <fullName evidence="2">Crotonobetainyl-CoA:carnitine CoA-transferase CaiB</fullName>
    </submittedName>
</protein>
<gene>
    <name evidence="2" type="ORF">SAMN02745911_3319</name>
</gene>
<dbReference type="EMBL" id="FQZC01000004">
    <property type="protein sequence ID" value="SHJ78326.1"/>
    <property type="molecule type" value="Genomic_DNA"/>
</dbReference>
<dbReference type="RefSeq" id="WP_060609204.1">
    <property type="nucleotide sequence ID" value="NZ_FQZC01000004.1"/>
</dbReference>
<dbReference type="InterPro" id="IPR044855">
    <property type="entry name" value="CoA-Trfase_III_dom3_sf"/>
</dbReference>
<dbReference type="Gene3D" id="3.40.50.10540">
    <property type="entry name" value="Crotonobetainyl-coa:carnitine coa-transferase, domain 1"/>
    <property type="match status" value="1"/>
</dbReference>
<evidence type="ECO:0000313" key="2">
    <source>
        <dbReference type="EMBL" id="SHJ78326.1"/>
    </source>
</evidence>
<dbReference type="InterPro" id="IPR023606">
    <property type="entry name" value="CoA-Trfase_III_dom_1_sf"/>
</dbReference>
<dbReference type="Gene3D" id="3.30.1540.10">
    <property type="entry name" value="formyl-coa transferase, domain 3"/>
    <property type="match status" value="1"/>
</dbReference>
<proteinExistence type="predicted"/>
<name>A0ABY1IPJ8_9HYPH</name>
<dbReference type="InterPro" id="IPR050483">
    <property type="entry name" value="CoA-transferase_III_domain"/>
</dbReference>
<dbReference type="Pfam" id="PF02515">
    <property type="entry name" value="CoA_transf_3"/>
    <property type="match status" value="1"/>
</dbReference>
<dbReference type="Proteomes" id="UP000184290">
    <property type="component" value="Unassembled WGS sequence"/>
</dbReference>
<accession>A0ABY1IPJ8</accession>
<evidence type="ECO:0000256" key="1">
    <source>
        <dbReference type="ARBA" id="ARBA00022679"/>
    </source>
</evidence>
<reference evidence="2 3" key="1">
    <citation type="submission" date="2016-11" db="EMBL/GenBank/DDBJ databases">
        <authorList>
            <person name="Varghese N."/>
            <person name="Submissions S."/>
        </authorList>
    </citation>
    <scope>NUCLEOTIDE SEQUENCE [LARGE SCALE GENOMIC DNA]</scope>
    <source>
        <strain evidence="2 3">DSM 21988</strain>
    </source>
</reference>
<keyword evidence="3" id="KW-1185">Reference proteome</keyword>
<dbReference type="InterPro" id="IPR003673">
    <property type="entry name" value="CoA-Trfase_fam_III"/>
</dbReference>
<dbReference type="SUPFAM" id="SSF89796">
    <property type="entry name" value="CoA-transferase family III (CaiB/BaiF)"/>
    <property type="match status" value="1"/>
</dbReference>
<dbReference type="PANTHER" id="PTHR48207">
    <property type="entry name" value="SUCCINATE--HYDROXYMETHYLGLUTARATE COA-TRANSFERASE"/>
    <property type="match status" value="1"/>
</dbReference>
<comment type="caution">
    <text evidence="2">The sequence shown here is derived from an EMBL/GenBank/DDBJ whole genome shotgun (WGS) entry which is preliminary data.</text>
</comment>
<sequence length="408" mass="44433">MLDAKPPLRFDPARTGPMQGIRVVDLSRLVAGNMLSLQLADFGADVIKVEPPAGDPLRDWRDDGQSLHWKTYGRNKRSIMLNLRDDTHRQALLALLDTADVFIENFRPGTLERMGLAPTTLLERNPDLIVVRISGFGQTGPYAQYPGFGTLVEAMSGFAARTGFPDREPVLPPLALADMIAGLQGAQAVSTALLARQRGLARGQVIDLSLLEPIFSVLGPEAAIHRVTGKVKQRSGSASNTVSPRNVYLCGDGKYVALSGSTQVVAFRIFEIIGRPDMKTDPRFATNADRVRHRDEIDTALGAWFATRDRGAALTEMRAAGATVGPVYDIADIAEDPHFHAREIVVEVEDADNGSLPMHNIVPRLSETPGAWRHPAPALGEHTEEILAELGLEPLPAGRDARVREDRE</sequence>